<dbReference type="InterPro" id="IPR028098">
    <property type="entry name" value="Glyco_trans_4-like_N"/>
</dbReference>
<dbReference type="Pfam" id="PF00534">
    <property type="entry name" value="Glycos_transf_1"/>
    <property type="match status" value="1"/>
</dbReference>
<dbReference type="SUPFAM" id="SSF53756">
    <property type="entry name" value="UDP-Glycosyltransferase/glycogen phosphorylase"/>
    <property type="match status" value="1"/>
</dbReference>
<dbReference type="GO" id="GO:0009103">
    <property type="term" value="P:lipopolysaccharide biosynthetic process"/>
    <property type="evidence" value="ECO:0007669"/>
    <property type="project" value="TreeGrafter"/>
</dbReference>
<name>A0A3E1NFT7_9BACT</name>
<keyword evidence="1 4" id="KW-0808">Transferase</keyword>
<evidence type="ECO:0000313" key="4">
    <source>
        <dbReference type="EMBL" id="RFM26674.1"/>
    </source>
</evidence>
<dbReference type="CDD" id="cd03809">
    <property type="entry name" value="GT4_MtfB-like"/>
    <property type="match status" value="1"/>
</dbReference>
<dbReference type="PANTHER" id="PTHR46401">
    <property type="entry name" value="GLYCOSYLTRANSFERASE WBBK-RELATED"/>
    <property type="match status" value="1"/>
</dbReference>
<organism evidence="4 5">
    <name type="scientific">Deminuibacter soli</name>
    <dbReference type="NCBI Taxonomy" id="2291815"/>
    <lineage>
        <taxon>Bacteria</taxon>
        <taxon>Pseudomonadati</taxon>
        <taxon>Bacteroidota</taxon>
        <taxon>Chitinophagia</taxon>
        <taxon>Chitinophagales</taxon>
        <taxon>Chitinophagaceae</taxon>
        <taxon>Deminuibacter</taxon>
    </lineage>
</organism>
<dbReference type="Proteomes" id="UP000261284">
    <property type="component" value="Unassembled WGS sequence"/>
</dbReference>
<accession>A0A3E1NFT7</accession>
<sequence>MKIAIDGAGFPRNPTGVTNITISIANALATANPDWEIYLLTNGEVHADVQKMIHKLPNLTLIVEPLPVLQSYAIFWSLFKVNLLVKKIKPDYFIAPNFLVSPFFFQHKIPTIVFVHDLVHRKFRDTMKRITKLHMDSLFKYSLRKTNVIWCNSNYTSKELSNHFARIVKRKKVFTGSALNDSFLEKVKLSHNNESYIERITSKRKPYLLFVGTLAPRKNLIFLLHLYKKLSESFTLVIVGAKGWGAASDEIINLLKEPGYPKDDIVFPGYVTVEQLINIYKNAFLFISTSLDEGLGLPQLEAMACGCPVISPHNSAMIEVVEGAGITVRGWEEADWLQAIETIKANREMYKQKGFERVAAYSWTEVINRFKQDVLEDQEAIK</sequence>
<dbReference type="RefSeq" id="WP_116848878.1">
    <property type="nucleotide sequence ID" value="NZ_QTJU01000008.1"/>
</dbReference>
<gene>
    <name evidence="4" type="ORF">DXN05_19080</name>
</gene>
<evidence type="ECO:0000259" key="3">
    <source>
        <dbReference type="Pfam" id="PF13439"/>
    </source>
</evidence>
<feature type="domain" description="Glycosyltransferase subfamily 4-like N-terminal" evidence="3">
    <location>
        <begin position="16"/>
        <end position="165"/>
    </location>
</feature>
<evidence type="ECO:0000259" key="2">
    <source>
        <dbReference type="Pfam" id="PF00534"/>
    </source>
</evidence>
<proteinExistence type="predicted"/>
<comment type="caution">
    <text evidence="4">The sequence shown here is derived from an EMBL/GenBank/DDBJ whole genome shotgun (WGS) entry which is preliminary data.</text>
</comment>
<reference evidence="4 5" key="1">
    <citation type="submission" date="2018-08" db="EMBL/GenBank/DDBJ databases">
        <title>Chitinophagaceae sp. K23C18032701, a novel bacterium isolated from forest soil.</title>
        <authorList>
            <person name="Wang C."/>
        </authorList>
    </citation>
    <scope>NUCLEOTIDE SEQUENCE [LARGE SCALE GENOMIC DNA]</scope>
    <source>
        <strain evidence="4 5">K23C18032701</strain>
    </source>
</reference>
<dbReference type="Gene3D" id="3.40.50.2000">
    <property type="entry name" value="Glycogen Phosphorylase B"/>
    <property type="match status" value="2"/>
</dbReference>
<keyword evidence="5" id="KW-1185">Reference proteome</keyword>
<dbReference type="PANTHER" id="PTHR46401:SF2">
    <property type="entry name" value="GLYCOSYLTRANSFERASE WBBK-RELATED"/>
    <property type="match status" value="1"/>
</dbReference>
<dbReference type="InterPro" id="IPR001296">
    <property type="entry name" value="Glyco_trans_1"/>
</dbReference>
<dbReference type="OrthoDB" id="9801609at2"/>
<feature type="domain" description="Glycosyl transferase family 1" evidence="2">
    <location>
        <begin position="203"/>
        <end position="351"/>
    </location>
</feature>
<dbReference type="Pfam" id="PF13439">
    <property type="entry name" value="Glyco_transf_4"/>
    <property type="match status" value="1"/>
</dbReference>
<protein>
    <submittedName>
        <fullName evidence="4">Glycosyltransferase family 1 protein</fullName>
    </submittedName>
</protein>
<dbReference type="EMBL" id="QTJU01000008">
    <property type="protein sequence ID" value="RFM26674.1"/>
    <property type="molecule type" value="Genomic_DNA"/>
</dbReference>
<evidence type="ECO:0000256" key="1">
    <source>
        <dbReference type="ARBA" id="ARBA00022679"/>
    </source>
</evidence>
<evidence type="ECO:0000313" key="5">
    <source>
        <dbReference type="Proteomes" id="UP000261284"/>
    </source>
</evidence>
<dbReference type="AlphaFoldDB" id="A0A3E1NFT7"/>
<dbReference type="GO" id="GO:0016757">
    <property type="term" value="F:glycosyltransferase activity"/>
    <property type="evidence" value="ECO:0007669"/>
    <property type="project" value="InterPro"/>
</dbReference>